<feature type="transmembrane region" description="Helical" evidence="1">
    <location>
        <begin position="51"/>
        <end position="75"/>
    </location>
</feature>
<evidence type="ECO:0000313" key="3">
    <source>
        <dbReference type="Proteomes" id="UP000192434"/>
    </source>
</evidence>
<comment type="caution">
    <text evidence="2">The sequence shown here is derived from an EMBL/GenBank/DDBJ whole genome shotgun (WGS) entry which is preliminary data.</text>
</comment>
<dbReference type="Pfam" id="PF08570">
    <property type="entry name" value="DUF1761"/>
    <property type="match status" value="1"/>
</dbReference>
<evidence type="ECO:0000256" key="1">
    <source>
        <dbReference type="SAM" id="Phobius"/>
    </source>
</evidence>
<dbReference type="Proteomes" id="UP000192434">
    <property type="component" value="Unassembled WGS sequence"/>
</dbReference>
<dbReference type="EMBL" id="MVII01000014">
    <property type="protein sequence ID" value="ORB57688.1"/>
    <property type="molecule type" value="Genomic_DNA"/>
</dbReference>
<keyword evidence="1" id="KW-1133">Transmembrane helix</keyword>
<keyword evidence="1" id="KW-0472">Membrane</keyword>
<reference evidence="2 3" key="1">
    <citation type="submission" date="2016-12" db="EMBL/GenBank/DDBJ databases">
        <title>The new phylogeny of genus Mycobacterium.</title>
        <authorList>
            <person name="Tortoli E."/>
            <person name="Trovato A."/>
            <person name="Cirillo D.M."/>
        </authorList>
    </citation>
    <scope>NUCLEOTIDE SEQUENCE [LARGE SCALE GENOMIC DNA]</scope>
    <source>
        <strain evidence="2 3">CCUG 66554</strain>
    </source>
</reference>
<dbReference type="AlphaFoldDB" id="A0A1X0J6G2"/>
<gene>
    <name evidence="2" type="ORF">BST43_12310</name>
</gene>
<evidence type="ECO:0000313" key="2">
    <source>
        <dbReference type="EMBL" id="ORB57688.1"/>
    </source>
</evidence>
<name>A0A1X0J6G2_9MYCO</name>
<keyword evidence="1" id="KW-0812">Transmembrane</keyword>
<protein>
    <recommendedName>
        <fullName evidence="4">DUF1761 domain-containing protein</fullName>
    </recommendedName>
</protein>
<feature type="transmembrane region" description="Helical" evidence="1">
    <location>
        <begin position="81"/>
        <end position="100"/>
    </location>
</feature>
<dbReference type="InterPro" id="IPR013879">
    <property type="entry name" value="DUF1761"/>
</dbReference>
<sequence>MELDWLAVVMATVVGMAVAAAWYGMAFTTLWSTLTGVAEEDSKKASRRNMFLLLIANGVTAVGLTAGIEVASMAIGSDALWLALLVGFAAWLTFSATTLLQHNAFELKPARLILLNSAYQLVLFLAMALTIGLV</sequence>
<feature type="transmembrane region" description="Helical" evidence="1">
    <location>
        <begin position="6"/>
        <end position="31"/>
    </location>
</feature>
<accession>A0A1X0J6G2</accession>
<proteinExistence type="predicted"/>
<dbReference type="OrthoDB" id="3692045at2"/>
<organism evidence="2 3">
    <name type="scientific">Mycobacteroides saopaulense</name>
    <dbReference type="NCBI Taxonomy" id="1578165"/>
    <lineage>
        <taxon>Bacteria</taxon>
        <taxon>Bacillati</taxon>
        <taxon>Actinomycetota</taxon>
        <taxon>Actinomycetes</taxon>
        <taxon>Mycobacteriales</taxon>
        <taxon>Mycobacteriaceae</taxon>
        <taxon>Mycobacteroides</taxon>
    </lineage>
</organism>
<feature type="transmembrane region" description="Helical" evidence="1">
    <location>
        <begin position="112"/>
        <end position="133"/>
    </location>
</feature>
<evidence type="ECO:0008006" key="4">
    <source>
        <dbReference type="Google" id="ProtNLM"/>
    </source>
</evidence>
<dbReference type="RefSeq" id="WP_083016010.1">
    <property type="nucleotide sequence ID" value="NZ_MVII01000014.1"/>
</dbReference>